<dbReference type="PANTHER" id="PTHR33446">
    <property type="entry name" value="PROTEIN TONB-RELATED"/>
    <property type="match status" value="1"/>
</dbReference>
<keyword evidence="8" id="KW-1133">Transmembrane helix</keyword>
<evidence type="ECO:0000313" key="12">
    <source>
        <dbReference type="EMBL" id="BBA32679.1"/>
    </source>
</evidence>
<reference evidence="12 13" key="1">
    <citation type="submission" date="2016-12" db="EMBL/GenBank/DDBJ databases">
        <title>Genome sequencing of Methylocaldum marinum.</title>
        <authorList>
            <person name="Takeuchi M."/>
            <person name="Kamagata Y."/>
            <person name="Hiraoka S."/>
            <person name="Oshima K."/>
            <person name="Hattori M."/>
            <person name="Iwasaki W."/>
        </authorList>
    </citation>
    <scope>NUCLEOTIDE SEQUENCE [LARGE SCALE GENOMIC DNA]</scope>
    <source>
        <strain evidence="12 13">S8</strain>
    </source>
</reference>
<dbReference type="PANTHER" id="PTHR33446:SF2">
    <property type="entry name" value="PROTEIN TONB"/>
    <property type="match status" value="1"/>
</dbReference>
<evidence type="ECO:0000256" key="9">
    <source>
        <dbReference type="ARBA" id="ARBA00023136"/>
    </source>
</evidence>
<feature type="domain" description="TonB C-terminal" evidence="11">
    <location>
        <begin position="145"/>
        <end position="239"/>
    </location>
</feature>
<dbReference type="Gene3D" id="3.30.1150.10">
    <property type="match status" value="1"/>
</dbReference>
<evidence type="ECO:0000256" key="10">
    <source>
        <dbReference type="SAM" id="MobiDB-lite"/>
    </source>
</evidence>
<evidence type="ECO:0000313" key="13">
    <source>
        <dbReference type="Proteomes" id="UP000266313"/>
    </source>
</evidence>
<dbReference type="SUPFAM" id="SSF74653">
    <property type="entry name" value="TolA/TonB C-terminal domain"/>
    <property type="match status" value="1"/>
</dbReference>
<proteinExistence type="inferred from homology"/>
<dbReference type="NCBIfam" id="TIGR01352">
    <property type="entry name" value="tonB_Cterm"/>
    <property type="match status" value="1"/>
</dbReference>
<organism evidence="12 13">
    <name type="scientific">Methylocaldum marinum</name>
    <dbReference type="NCBI Taxonomy" id="1432792"/>
    <lineage>
        <taxon>Bacteria</taxon>
        <taxon>Pseudomonadati</taxon>
        <taxon>Pseudomonadota</taxon>
        <taxon>Gammaproteobacteria</taxon>
        <taxon>Methylococcales</taxon>
        <taxon>Methylococcaceae</taxon>
        <taxon>Methylocaldum</taxon>
    </lineage>
</organism>
<feature type="compositionally biased region" description="Pro residues" evidence="10">
    <location>
        <begin position="54"/>
        <end position="70"/>
    </location>
</feature>
<comment type="subcellular location">
    <subcellularLocation>
        <location evidence="1">Cell inner membrane</location>
        <topology evidence="1">Single-pass membrane protein</topology>
        <orientation evidence="1">Periplasmic side</orientation>
    </subcellularLocation>
</comment>
<keyword evidence="3" id="KW-0813">Transport</keyword>
<dbReference type="EMBL" id="AP017928">
    <property type="protein sequence ID" value="BBA32679.1"/>
    <property type="molecule type" value="Genomic_DNA"/>
</dbReference>
<evidence type="ECO:0000256" key="3">
    <source>
        <dbReference type="ARBA" id="ARBA00022448"/>
    </source>
</evidence>
<evidence type="ECO:0000256" key="8">
    <source>
        <dbReference type="ARBA" id="ARBA00022989"/>
    </source>
</evidence>
<dbReference type="InterPro" id="IPR006260">
    <property type="entry name" value="TonB/TolA_C"/>
</dbReference>
<dbReference type="Proteomes" id="UP000266313">
    <property type="component" value="Chromosome"/>
</dbReference>
<evidence type="ECO:0000256" key="1">
    <source>
        <dbReference type="ARBA" id="ARBA00004383"/>
    </source>
</evidence>
<dbReference type="InterPro" id="IPR037682">
    <property type="entry name" value="TonB_C"/>
</dbReference>
<sequence>MTPLARRLNGFGLSLLTHASLAGAALWLWYRQPPTPEAEPIRWEISLYSPAPPAPAEVAPRPEPTPAPKPPKPKLQAKPKPRPKPKAKLIEPAPPKPVTRYLAAETAPEVPPPAPAPAPATLAANGPLAGLANAAQPDLKPDFDWLRRYLADRIRENRRYPGEARRRGWEGQVLIRAVIGGKGDLLEAEIVRSSGHAVLDDEALATLRRVMPVPVSDTHGWSQVAVTIPFDYRLKRRDR</sequence>
<feature type="region of interest" description="Disordered" evidence="10">
    <location>
        <begin position="54"/>
        <end position="95"/>
    </location>
</feature>
<accession>A0A250KSC5</accession>
<dbReference type="GO" id="GO:0055085">
    <property type="term" value="P:transmembrane transport"/>
    <property type="evidence" value="ECO:0007669"/>
    <property type="project" value="InterPro"/>
</dbReference>
<keyword evidence="13" id="KW-1185">Reference proteome</keyword>
<comment type="similarity">
    <text evidence="2">Belongs to the TonB family.</text>
</comment>
<dbReference type="KEGG" id="mmai:sS8_0714"/>
<dbReference type="OrthoDB" id="9792439at2"/>
<gene>
    <name evidence="12" type="ORF">sS8_0714</name>
</gene>
<dbReference type="AlphaFoldDB" id="A0A250KSC5"/>
<evidence type="ECO:0000256" key="4">
    <source>
        <dbReference type="ARBA" id="ARBA00022475"/>
    </source>
</evidence>
<dbReference type="GO" id="GO:0015031">
    <property type="term" value="P:protein transport"/>
    <property type="evidence" value="ECO:0007669"/>
    <property type="project" value="UniProtKB-KW"/>
</dbReference>
<feature type="compositionally biased region" description="Basic residues" evidence="10">
    <location>
        <begin position="71"/>
        <end position="87"/>
    </location>
</feature>
<keyword evidence="5" id="KW-0997">Cell inner membrane</keyword>
<keyword evidence="9" id="KW-0472">Membrane</keyword>
<dbReference type="InterPro" id="IPR051045">
    <property type="entry name" value="TonB-dependent_transducer"/>
</dbReference>
<evidence type="ECO:0000256" key="6">
    <source>
        <dbReference type="ARBA" id="ARBA00022692"/>
    </source>
</evidence>
<dbReference type="Pfam" id="PF03544">
    <property type="entry name" value="TonB_C"/>
    <property type="match status" value="1"/>
</dbReference>
<evidence type="ECO:0000256" key="5">
    <source>
        <dbReference type="ARBA" id="ARBA00022519"/>
    </source>
</evidence>
<keyword evidence="7" id="KW-0653">Protein transport</keyword>
<name>A0A250KSC5_9GAMM</name>
<dbReference type="GO" id="GO:0098797">
    <property type="term" value="C:plasma membrane protein complex"/>
    <property type="evidence" value="ECO:0007669"/>
    <property type="project" value="TreeGrafter"/>
</dbReference>
<evidence type="ECO:0000256" key="2">
    <source>
        <dbReference type="ARBA" id="ARBA00006555"/>
    </source>
</evidence>
<evidence type="ECO:0000256" key="7">
    <source>
        <dbReference type="ARBA" id="ARBA00022927"/>
    </source>
</evidence>
<protein>
    <submittedName>
        <fullName evidence="12">Possible energy transducer TonB, C-terminal region</fullName>
    </submittedName>
</protein>
<dbReference type="RefSeq" id="WP_119628428.1">
    <property type="nucleotide sequence ID" value="NZ_AP017928.1"/>
</dbReference>
<dbReference type="GO" id="GO:0031992">
    <property type="term" value="F:energy transducer activity"/>
    <property type="evidence" value="ECO:0007669"/>
    <property type="project" value="TreeGrafter"/>
</dbReference>
<evidence type="ECO:0000259" key="11">
    <source>
        <dbReference type="PROSITE" id="PS52015"/>
    </source>
</evidence>
<dbReference type="PROSITE" id="PS52015">
    <property type="entry name" value="TONB_CTD"/>
    <property type="match status" value="1"/>
</dbReference>
<keyword evidence="6" id="KW-0812">Transmembrane</keyword>
<dbReference type="PRINTS" id="PR01217">
    <property type="entry name" value="PRICHEXTENSN"/>
</dbReference>
<keyword evidence="4" id="KW-1003">Cell membrane</keyword>